<dbReference type="RefSeq" id="WP_009358928.1">
    <property type="nucleotide sequence ID" value="NZ_AOFD01000052.1"/>
</dbReference>
<dbReference type="Pfam" id="PF14067">
    <property type="entry name" value="LssY_C"/>
    <property type="match status" value="1"/>
</dbReference>
<evidence type="ECO:0000256" key="1">
    <source>
        <dbReference type="SAM" id="MobiDB-lite"/>
    </source>
</evidence>
<dbReference type="PATRIC" id="fig|683150.5.peg.3672"/>
<reference evidence="5" key="1">
    <citation type="journal article" date="2013" name="Genome Announc.">
        <title>Draft Genome Sequence of the 2-Chloro-4-Nitrophenol-Degrading Bacterium Arthrobacter sp. Strain SJCon.</title>
        <authorList>
            <person name="Vikram S."/>
            <person name="Kumar S."/>
            <person name="Vaidya B."/>
            <person name="Pinnaka A.K."/>
            <person name="Raghava G.P."/>
        </authorList>
    </citation>
    <scope>NUCLEOTIDE SEQUENCE [LARGE SCALE GENOMIC DNA]</scope>
    <source>
        <strain evidence="5">SJCon</strain>
    </source>
</reference>
<protein>
    <recommendedName>
        <fullName evidence="3">LssY-like C-terminal domain-containing protein</fullName>
    </recommendedName>
</protein>
<feature type="domain" description="LssY-like C-terminal" evidence="3">
    <location>
        <begin position="322"/>
        <end position="511"/>
    </location>
</feature>
<gene>
    <name evidence="4" type="ORF">G205_18699</name>
</gene>
<accession>L8TNU2</accession>
<evidence type="ECO:0000313" key="5">
    <source>
        <dbReference type="Proteomes" id="UP000011189"/>
    </source>
</evidence>
<dbReference type="InterPro" id="IPR029058">
    <property type="entry name" value="AB_hydrolase_fold"/>
</dbReference>
<proteinExistence type="predicted"/>
<dbReference type="EMBL" id="AOFD01000052">
    <property type="protein sequence ID" value="ELT43366.1"/>
    <property type="molecule type" value="Genomic_DNA"/>
</dbReference>
<keyword evidence="5" id="KW-1185">Reference proteome</keyword>
<feature type="compositionally biased region" description="Basic and acidic residues" evidence="1">
    <location>
        <begin position="241"/>
        <end position="252"/>
    </location>
</feature>
<dbReference type="Gene3D" id="3.40.50.1820">
    <property type="entry name" value="alpha/beta hydrolase"/>
    <property type="match status" value="1"/>
</dbReference>
<name>L8TNU2_9MICC</name>
<sequence>MSALQKGLWWLQDYAYAAICQVAGMLSRVQPGSFHQGHRSPVVIIPGVYENWQFMLPLIQSIHDAGHPVHVVTVLQRNKLKVPAAARMVAQHIEEAGLRDAAIVAHSKGGLIGKYAMLNLDPEQRISRMIAVCTPFSGSTYARYMLLPSLRIFSPRNALTLELAREETINSRITSIYGPFDPHIPEQYPAGCHQHRAAHGRALPHPGGSGDGPDHRGAVDPRRAVSSLERNYDAGRPAPQEPDHSRPESSSERRQSRWATVLAVLQRVLYLLVTVAVGWAVWFFLLSRLSRGPEQAWVFLPVWLILAYALLPRIHKILSSLYIPDYFIGRTRTGDGVLGDPVNLAVVGTGDELRRAMLSAGWVEADPITPATAWRTLTSTVLGRSYPQAPVSSLYVFGNRQDLAFQREIDGNPRKRHHVRFWKCPEGWMLPGGIPVDFVGAGTYDRSVGLSLFTFQITHKIADRTDEERDFIIGTLRAARAVESVHVILNYSTGYHHRNGGGDAIRTDGHLPIIDLYEPGRPGPAKG</sequence>
<feature type="transmembrane region" description="Helical" evidence="2">
    <location>
        <begin position="258"/>
        <end position="284"/>
    </location>
</feature>
<dbReference type="SUPFAM" id="SSF53474">
    <property type="entry name" value="alpha/beta-Hydrolases"/>
    <property type="match status" value="1"/>
</dbReference>
<feature type="transmembrane region" description="Helical" evidence="2">
    <location>
        <begin position="296"/>
        <end position="314"/>
    </location>
</feature>
<comment type="caution">
    <text evidence="4">The sequence shown here is derived from an EMBL/GenBank/DDBJ whole genome shotgun (WGS) entry which is preliminary data.</text>
</comment>
<feature type="region of interest" description="Disordered" evidence="1">
    <location>
        <begin position="188"/>
        <end position="252"/>
    </location>
</feature>
<evidence type="ECO:0000256" key="2">
    <source>
        <dbReference type="SAM" id="Phobius"/>
    </source>
</evidence>
<dbReference type="Proteomes" id="UP000011189">
    <property type="component" value="Unassembled WGS sequence"/>
</dbReference>
<evidence type="ECO:0000259" key="3">
    <source>
        <dbReference type="Pfam" id="PF14067"/>
    </source>
</evidence>
<keyword evidence="2" id="KW-0472">Membrane</keyword>
<organism evidence="4 5">
    <name type="scientific">Arthrobacter nitrophenolicus</name>
    <dbReference type="NCBI Taxonomy" id="683150"/>
    <lineage>
        <taxon>Bacteria</taxon>
        <taxon>Bacillati</taxon>
        <taxon>Actinomycetota</taxon>
        <taxon>Actinomycetes</taxon>
        <taxon>Micrococcales</taxon>
        <taxon>Micrococcaceae</taxon>
        <taxon>Arthrobacter</taxon>
    </lineage>
</organism>
<dbReference type="AlphaFoldDB" id="L8TNU2"/>
<feature type="compositionally biased region" description="Basic and acidic residues" evidence="1">
    <location>
        <begin position="212"/>
        <end position="223"/>
    </location>
</feature>
<keyword evidence="2" id="KW-1133">Transmembrane helix</keyword>
<keyword evidence="2" id="KW-0812">Transmembrane</keyword>
<dbReference type="InterPro" id="IPR025902">
    <property type="entry name" value="LssY-like-C_dom"/>
</dbReference>
<evidence type="ECO:0000313" key="4">
    <source>
        <dbReference type="EMBL" id="ELT43366.1"/>
    </source>
</evidence>